<dbReference type="InterPro" id="IPR006143">
    <property type="entry name" value="RND_pump_MFP"/>
</dbReference>
<protein>
    <submittedName>
        <fullName evidence="6">Efflux RND transporter periplasmic adaptor subunit</fullName>
    </submittedName>
</protein>
<organism evidence="6 7">
    <name type="scientific">Psychroserpens luteus</name>
    <dbReference type="NCBI Taxonomy" id="1434066"/>
    <lineage>
        <taxon>Bacteria</taxon>
        <taxon>Pseudomonadati</taxon>
        <taxon>Bacteroidota</taxon>
        <taxon>Flavobacteriia</taxon>
        <taxon>Flavobacteriales</taxon>
        <taxon>Flavobacteriaceae</taxon>
        <taxon>Psychroserpens</taxon>
    </lineage>
</organism>
<accession>A0ABW5ZNN9</accession>
<reference evidence="7" key="1">
    <citation type="journal article" date="2019" name="Int. J. Syst. Evol. Microbiol.">
        <title>The Global Catalogue of Microorganisms (GCM) 10K type strain sequencing project: providing services to taxonomists for standard genome sequencing and annotation.</title>
        <authorList>
            <consortium name="The Broad Institute Genomics Platform"/>
            <consortium name="The Broad Institute Genome Sequencing Center for Infectious Disease"/>
            <person name="Wu L."/>
            <person name="Ma J."/>
        </authorList>
    </citation>
    <scope>NUCLEOTIDE SEQUENCE [LARGE SCALE GENOMIC DNA]</scope>
    <source>
        <strain evidence="7">KCTC 32514</strain>
    </source>
</reference>
<dbReference type="Pfam" id="PF25954">
    <property type="entry name" value="Beta-barrel_RND_2"/>
    <property type="match status" value="1"/>
</dbReference>
<evidence type="ECO:0000259" key="4">
    <source>
        <dbReference type="Pfam" id="PF25917"/>
    </source>
</evidence>
<dbReference type="PANTHER" id="PTHR30469:SF33">
    <property type="entry name" value="SLR1207 PROTEIN"/>
    <property type="match status" value="1"/>
</dbReference>
<dbReference type="InterPro" id="IPR058624">
    <property type="entry name" value="MdtA-like_HH"/>
</dbReference>
<feature type="transmembrane region" description="Helical" evidence="2">
    <location>
        <begin position="6"/>
        <end position="23"/>
    </location>
</feature>
<sequence>MKKYKWLIIILIIVVAVVGYFYLKPKLESKKIDYTYTSIQKGDVESDVSSTGTLEAINTVDVGTQISGTIAKIYVDYNDRVTAGQLLAEMDMKMLNTSLESARANLAVSQAQLNEAEDKYKRNKVLFEKGVIAQQEYNTSRFSYEQAESSKKAAQAALTNARVNISYAKISSPINGIIIEKTVDEGQTVAASFSTPTMFIIAEDLSKMQILADVDESDIGYIKDSMQVRFTIQTYPEKEFFGKVSQIRLQPIEINNVVNYQVVIDINNEGGLLIPGMTANIEFITAKAKNVWLINNSALRFRPTEAMLQDIKPILIERAKTMLPDSLQVKFNNDINNEELFTPTNFKKNLPTNISGFFFKNENEKLDFKFIETGIKTGLQSEIKRFLDGSEISESIKAINGIKAKK</sequence>
<evidence type="ECO:0000313" key="6">
    <source>
        <dbReference type="EMBL" id="MFD2914604.1"/>
    </source>
</evidence>
<dbReference type="Pfam" id="PF25876">
    <property type="entry name" value="HH_MFP_RND"/>
    <property type="match status" value="1"/>
</dbReference>
<gene>
    <name evidence="6" type="ORF">ACFS29_03055</name>
</gene>
<evidence type="ECO:0000259" key="5">
    <source>
        <dbReference type="Pfam" id="PF25954"/>
    </source>
</evidence>
<name>A0ABW5ZNN9_9FLAO</name>
<evidence type="ECO:0000256" key="2">
    <source>
        <dbReference type="SAM" id="Phobius"/>
    </source>
</evidence>
<evidence type="ECO:0000256" key="1">
    <source>
        <dbReference type="ARBA" id="ARBA00009477"/>
    </source>
</evidence>
<keyword evidence="2" id="KW-0472">Membrane</keyword>
<dbReference type="PANTHER" id="PTHR30469">
    <property type="entry name" value="MULTIDRUG RESISTANCE PROTEIN MDTA"/>
    <property type="match status" value="1"/>
</dbReference>
<comment type="similarity">
    <text evidence="1">Belongs to the membrane fusion protein (MFP) (TC 8.A.1) family.</text>
</comment>
<keyword evidence="7" id="KW-1185">Reference proteome</keyword>
<dbReference type="Gene3D" id="2.40.50.100">
    <property type="match status" value="1"/>
</dbReference>
<dbReference type="RefSeq" id="WP_194507714.1">
    <property type="nucleotide sequence ID" value="NZ_JADILU010000003.1"/>
</dbReference>
<dbReference type="Gene3D" id="2.40.30.170">
    <property type="match status" value="1"/>
</dbReference>
<evidence type="ECO:0000259" key="3">
    <source>
        <dbReference type="Pfam" id="PF25876"/>
    </source>
</evidence>
<dbReference type="InterPro" id="IPR058625">
    <property type="entry name" value="MdtA-like_BSH"/>
</dbReference>
<dbReference type="SUPFAM" id="SSF111369">
    <property type="entry name" value="HlyD-like secretion proteins"/>
    <property type="match status" value="1"/>
</dbReference>
<dbReference type="InterPro" id="IPR058792">
    <property type="entry name" value="Beta-barrel_RND_2"/>
</dbReference>
<dbReference type="Proteomes" id="UP001597548">
    <property type="component" value="Unassembled WGS sequence"/>
</dbReference>
<keyword evidence="2" id="KW-0812">Transmembrane</keyword>
<proteinExistence type="inferred from homology"/>
<evidence type="ECO:0000313" key="7">
    <source>
        <dbReference type="Proteomes" id="UP001597548"/>
    </source>
</evidence>
<comment type="caution">
    <text evidence="6">The sequence shown here is derived from an EMBL/GenBank/DDBJ whole genome shotgun (WGS) entry which is preliminary data.</text>
</comment>
<feature type="domain" description="Multidrug resistance protein MdtA-like barrel-sandwich hybrid" evidence="4">
    <location>
        <begin position="58"/>
        <end position="197"/>
    </location>
</feature>
<feature type="domain" description="Multidrug resistance protein MdtA-like alpha-helical hairpin" evidence="3">
    <location>
        <begin position="99"/>
        <end position="168"/>
    </location>
</feature>
<dbReference type="NCBIfam" id="TIGR01730">
    <property type="entry name" value="RND_mfp"/>
    <property type="match status" value="1"/>
</dbReference>
<feature type="domain" description="CusB-like beta-barrel" evidence="5">
    <location>
        <begin position="212"/>
        <end position="285"/>
    </location>
</feature>
<dbReference type="EMBL" id="JBHUOS010000001">
    <property type="protein sequence ID" value="MFD2914604.1"/>
    <property type="molecule type" value="Genomic_DNA"/>
</dbReference>
<dbReference type="Gene3D" id="1.10.287.470">
    <property type="entry name" value="Helix hairpin bin"/>
    <property type="match status" value="1"/>
</dbReference>
<dbReference type="Pfam" id="PF25917">
    <property type="entry name" value="BSH_RND"/>
    <property type="match status" value="1"/>
</dbReference>
<keyword evidence="2" id="KW-1133">Transmembrane helix</keyword>